<feature type="compositionally biased region" description="Polar residues" evidence="1">
    <location>
        <begin position="42"/>
        <end position="52"/>
    </location>
</feature>
<protein>
    <submittedName>
        <fullName evidence="2">Uncharacterized protein</fullName>
    </submittedName>
</protein>
<dbReference type="Proteomes" id="UP001243623">
    <property type="component" value="Chromosome"/>
</dbReference>
<evidence type="ECO:0000256" key="1">
    <source>
        <dbReference type="SAM" id="MobiDB-lite"/>
    </source>
</evidence>
<keyword evidence="3" id="KW-1185">Reference proteome</keyword>
<dbReference type="EMBL" id="CP120678">
    <property type="protein sequence ID" value="WIW70707.1"/>
    <property type="molecule type" value="Genomic_DNA"/>
</dbReference>
<gene>
    <name evidence="2" type="ORF">P3F81_12640</name>
</gene>
<evidence type="ECO:0000313" key="2">
    <source>
        <dbReference type="EMBL" id="WIW70707.1"/>
    </source>
</evidence>
<organism evidence="2 3">
    <name type="scientific">Selenobaculum gibii</name>
    <dbReference type="NCBI Taxonomy" id="3054208"/>
    <lineage>
        <taxon>Bacteria</taxon>
        <taxon>Bacillati</taxon>
        <taxon>Bacillota</taxon>
        <taxon>Negativicutes</taxon>
        <taxon>Selenomonadales</taxon>
        <taxon>Selenomonadaceae</taxon>
        <taxon>Selenobaculum</taxon>
    </lineage>
</organism>
<name>A0A9Y2AI78_9FIRM</name>
<sequence length="52" mass="5826">MPRRDGTGPNGRGCCLKGQNNGQGKDKFRQGYCHGFSRKENMSNISTNHQEK</sequence>
<dbReference type="RefSeq" id="WP_309320489.1">
    <property type="nucleotide sequence ID" value="NZ_CP120678.1"/>
</dbReference>
<reference evidence="2" key="1">
    <citation type="submission" date="2023-03" db="EMBL/GenBank/DDBJ databases">
        <title>Selenobaculum gbiensis gen. nov. sp. nov., a new bacterium isolated from the gut microbiota of IBD patient.</title>
        <authorList>
            <person name="Yeo S."/>
            <person name="Park H."/>
            <person name="Huh C.S."/>
        </authorList>
    </citation>
    <scope>NUCLEOTIDE SEQUENCE</scope>
    <source>
        <strain evidence="2">ICN-92133</strain>
    </source>
</reference>
<evidence type="ECO:0000313" key="3">
    <source>
        <dbReference type="Proteomes" id="UP001243623"/>
    </source>
</evidence>
<dbReference type="AlphaFoldDB" id="A0A9Y2AI78"/>
<accession>A0A9Y2AI78</accession>
<feature type="region of interest" description="Disordered" evidence="1">
    <location>
        <begin position="1"/>
        <end position="52"/>
    </location>
</feature>
<dbReference type="KEGG" id="sgbi:P3F81_12640"/>
<proteinExistence type="predicted"/>